<reference evidence="3" key="1">
    <citation type="submission" date="2016-10" db="EMBL/GenBank/DDBJ databases">
        <authorList>
            <person name="Varghese N."/>
            <person name="Submissions S."/>
        </authorList>
    </citation>
    <scope>NUCLEOTIDE SEQUENCE [LARGE SCALE GENOMIC DNA]</scope>
    <source>
        <strain evidence="3">CGMCC 1.10119</strain>
    </source>
</reference>
<proteinExistence type="predicted"/>
<keyword evidence="1" id="KW-0812">Transmembrane</keyword>
<feature type="transmembrane region" description="Helical" evidence="1">
    <location>
        <begin position="80"/>
        <end position="101"/>
    </location>
</feature>
<evidence type="ECO:0000313" key="3">
    <source>
        <dbReference type="Proteomes" id="UP000199451"/>
    </source>
</evidence>
<feature type="transmembrane region" description="Helical" evidence="1">
    <location>
        <begin position="330"/>
        <end position="348"/>
    </location>
</feature>
<gene>
    <name evidence="2" type="ORF">SAMN04487949_2892</name>
</gene>
<dbReference type="Proteomes" id="UP000199451">
    <property type="component" value="Unassembled WGS sequence"/>
</dbReference>
<keyword evidence="1" id="KW-1133">Transmembrane helix</keyword>
<name>A0A1G9X8X1_9EURY</name>
<evidence type="ECO:0000256" key="1">
    <source>
        <dbReference type="SAM" id="Phobius"/>
    </source>
</evidence>
<organism evidence="2 3">
    <name type="scientific">Halogranum gelatinilyticum</name>
    <dbReference type="NCBI Taxonomy" id="660521"/>
    <lineage>
        <taxon>Archaea</taxon>
        <taxon>Methanobacteriati</taxon>
        <taxon>Methanobacteriota</taxon>
        <taxon>Stenosarchaea group</taxon>
        <taxon>Halobacteria</taxon>
        <taxon>Halobacteriales</taxon>
        <taxon>Haloferacaceae</taxon>
    </lineage>
</organism>
<feature type="transmembrane region" description="Helical" evidence="1">
    <location>
        <begin position="205"/>
        <end position="227"/>
    </location>
</feature>
<feature type="transmembrane region" description="Helical" evidence="1">
    <location>
        <begin position="131"/>
        <end position="152"/>
    </location>
</feature>
<dbReference type="AlphaFoldDB" id="A0A1G9X8X1"/>
<feature type="transmembrane region" description="Helical" evidence="1">
    <location>
        <begin position="181"/>
        <end position="198"/>
    </location>
</feature>
<sequence>MVKSPNLTRKQEIKIAAVIVLLGFTSALFVFSGSTAAFPPSHAAQMDTITDLNTLHWEKSATPGFHLYGAMILETLDISALYIMKTPFIIFAIAPIFYMLARELSGSRIIAASFTAVRLVSGNTGTGKHFLYSHGLANVLYLLLLTIILLTLRRRDFKWQIKIIMLLLLSSTMSLSYDIEAILLLLLGSMVFMSMFYGRRISSQVGSICLVFIIMVVVELGVNGFFYNKAVPLFASERIMEVTSLDKFLLAYFGSSGTSELSRLYLTRPRIITQLAVVKYVIFGTISTVFGCIFFNRTIIQRKIPKSALLPASMFCSAAIWLVMRLAIGSIAIDAIALPATVALLWMYRSDLDGILSVSYKQIAVVGIVLLLTANAALAGARISTGQVVDRNISSDTPENLELFLHKYESDETKIRTDVKTWFRIELFRHVKRDITRSSWDGEIKSLELKHVKHLLGEQSHVDDDILYIIDYERDKVALMNWVHLKTWLESREEIRSNTQINKIYSSGRAEIYNNAGLKSTSI</sequence>
<feature type="transmembrane region" description="Helical" evidence="1">
    <location>
        <begin position="271"/>
        <end position="295"/>
    </location>
</feature>
<evidence type="ECO:0000313" key="2">
    <source>
        <dbReference type="EMBL" id="SDM93249.1"/>
    </source>
</evidence>
<evidence type="ECO:0008006" key="4">
    <source>
        <dbReference type="Google" id="ProtNLM"/>
    </source>
</evidence>
<keyword evidence="3" id="KW-1185">Reference proteome</keyword>
<keyword evidence="1" id="KW-0472">Membrane</keyword>
<feature type="transmembrane region" description="Helical" evidence="1">
    <location>
        <begin position="360"/>
        <end position="381"/>
    </location>
</feature>
<dbReference type="EMBL" id="FNHL01000004">
    <property type="protein sequence ID" value="SDM93249.1"/>
    <property type="molecule type" value="Genomic_DNA"/>
</dbReference>
<protein>
    <recommendedName>
        <fullName evidence="4">Dolichyl-phosphate-mannose-protein mannosyltransferase</fullName>
    </recommendedName>
</protein>
<accession>A0A1G9X8X1</accession>